<keyword evidence="1" id="KW-0472">Membrane</keyword>
<feature type="transmembrane region" description="Helical" evidence="1">
    <location>
        <begin position="60"/>
        <end position="78"/>
    </location>
</feature>
<accession>A0A7K0DVR8</accession>
<feature type="transmembrane region" description="Helical" evidence="1">
    <location>
        <begin position="179"/>
        <end position="201"/>
    </location>
</feature>
<dbReference type="RefSeq" id="WP_227838388.1">
    <property type="nucleotide sequence ID" value="NZ_WEGI01000012.1"/>
</dbReference>
<dbReference type="Proteomes" id="UP000431401">
    <property type="component" value="Unassembled WGS sequence"/>
</dbReference>
<feature type="transmembrane region" description="Helical" evidence="1">
    <location>
        <begin position="230"/>
        <end position="251"/>
    </location>
</feature>
<reference evidence="3 4" key="1">
    <citation type="submission" date="2019-10" db="EMBL/GenBank/DDBJ databases">
        <title>Nocardia macrotermitis sp. nov. and Nocardia aurantia sp. nov., isolated from the gut of fungus growing-termite Macrotermes natalensis.</title>
        <authorList>
            <person name="Benndorf R."/>
            <person name="Schwitalla J."/>
            <person name="Martin K."/>
            <person name="De Beer W."/>
            <person name="Kaster A.-K."/>
            <person name="Vollmers J."/>
            <person name="Poulsen M."/>
            <person name="Beemelmanns C."/>
        </authorList>
    </citation>
    <scope>NUCLEOTIDE SEQUENCE [LARGE SCALE GENOMIC DNA]</scope>
    <source>
        <strain evidence="3 4">RB56</strain>
    </source>
</reference>
<proteinExistence type="predicted"/>
<gene>
    <name evidence="3" type="ORF">NRB56_54180</name>
</gene>
<keyword evidence="1" id="KW-1133">Transmembrane helix</keyword>
<evidence type="ECO:0000259" key="2">
    <source>
        <dbReference type="Pfam" id="PF06724"/>
    </source>
</evidence>
<keyword evidence="1" id="KW-0812">Transmembrane</keyword>
<feature type="domain" description="DUF1206" evidence="2">
    <location>
        <begin position="137"/>
        <end position="202"/>
    </location>
</feature>
<evidence type="ECO:0000313" key="4">
    <source>
        <dbReference type="Proteomes" id="UP000431401"/>
    </source>
</evidence>
<feature type="domain" description="DUF1206" evidence="2">
    <location>
        <begin position="54"/>
        <end position="121"/>
    </location>
</feature>
<feature type="domain" description="DUF1206" evidence="2">
    <location>
        <begin position="228"/>
        <end position="297"/>
    </location>
</feature>
<sequence length="305" mass="32617">MSIIGTRRGYRRRGGRYYGRDRDYRSSRRWGGERSWGARRRVGSTGGVEMLARAGLVARGVVYVVVGVIAVMMALGIGRHTPDRRGALEAIAAHPLGYVLLWLLVIAFAGLAIWRLVQAATPGVHVSAGQRLFRLGVGIAYAIVFFSTLWFVRDGRTPPSSDAAPRDVSAEVLSWNGGYVLLTVAGIIIAAAGVVSALRGFRAEFVDDLRMGWMPASTQDAVVALGRFGYVARGVIVAGIGIALVDAAVTYDPDAAKGLDGVLAGFAHTFLGPWLLLAVALGLIAFGILSFFEAKWRRTYGGVPV</sequence>
<organism evidence="3 4">
    <name type="scientific">Nocardia aurantia</name>
    <dbReference type="NCBI Taxonomy" id="2585199"/>
    <lineage>
        <taxon>Bacteria</taxon>
        <taxon>Bacillati</taxon>
        <taxon>Actinomycetota</taxon>
        <taxon>Actinomycetes</taxon>
        <taxon>Mycobacteriales</taxon>
        <taxon>Nocardiaceae</taxon>
        <taxon>Nocardia</taxon>
    </lineage>
</organism>
<dbReference type="EMBL" id="WEGI01000012">
    <property type="protein sequence ID" value="MQY29825.1"/>
    <property type="molecule type" value="Genomic_DNA"/>
</dbReference>
<comment type="caution">
    <text evidence="3">The sequence shown here is derived from an EMBL/GenBank/DDBJ whole genome shotgun (WGS) entry which is preliminary data.</text>
</comment>
<name>A0A7K0DVR8_9NOCA</name>
<feature type="transmembrane region" description="Helical" evidence="1">
    <location>
        <begin position="98"/>
        <end position="120"/>
    </location>
</feature>
<evidence type="ECO:0000313" key="3">
    <source>
        <dbReference type="EMBL" id="MQY29825.1"/>
    </source>
</evidence>
<evidence type="ECO:0000256" key="1">
    <source>
        <dbReference type="SAM" id="Phobius"/>
    </source>
</evidence>
<dbReference type="Pfam" id="PF06724">
    <property type="entry name" value="DUF1206"/>
    <property type="match status" value="3"/>
</dbReference>
<feature type="transmembrane region" description="Helical" evidence="1">
    <location>
        <begin position="132"/>
        <end position="152"/>
    </location>
</feature>
<keyword evidence="4" id="KW-1185">Reference proteome</keyword>
<dbReference type="InterPro" id="IPR009597">
    <property type="entry name" value="DUF1206"/>
</dbReference>
<feature type="transmembrane region" description="Helical" evidence="1">
    <location>
        <begin position="271"/>
        <end position="292"/>
    </location>
</feature>
<dbReference type="AlphaFoldDB" id="A0A7K0DVR8"/>
<protein>
    <recommendedName>
        <fullName evidence="2">DUF1206 domain-containing protein</fullName>
    </recommendedName>
</protein>